<evidence type="ECO:0000313" key="1">
    <source>
        <dbReference type="EMBL" id="QOV05638.1"/>
    </source>
</evidence>
<name>A0A7M2QM77_9ZZZZ</name>
<protein>
    <recommendedName>
        <fullName evidence="2">Adenylosuccinate synthase</fullName>
    </recommendedName>
</protein>
<proteinExistence type="predicted"/>
<dbReference type="AlphaFoldDB" id="A0A7M2QM77"/>
<organism evidence="1">
    <name type="scientific">feces metagenome</name>
    <dbReference type="NCBI Taxonomy" id="1861841"/>
    <lineage>
        <taxon>unclassified sequences</taxon>
        <taxon>metagenomes</taxon>
        <taxon>organismal metagenomes</taxon>
    </lineage>
</organism>
<reference evidence="1" key="1">
    <citation type="submission" date="2020-09" db="EMBL/GenBank/DDBJ databases">
        <authorList>
            <person name="Eze J.U."/>
            <person name="Rahube T.O."/>
        </authorList>
    </citation>
    <scope>NUCLEOTIDE SEQUENCE</scope>
</reference>
<dbReference type="EMBL" id="MT993629">
    <property type="protein sequence ID" value="QOV05638.1"/>
    <property type="molecule type" value="Genomic_DNA"/>
</dbReference>
<evidence type="ECO:0008006" key="2">
    <source>
        <dbReference type="Google" id="ProtNLM"/>
    </source>
</evidence>
<sequence length="222" mass="25583">MTHAELNDIARRWLLRAESARGPGCKIALNEVGAVGDSERADAWGYRWGWRGGSVLVEVKVSRSDFLRDKHKPHRQRGGLGDYRYYMCPEGIINISDLPDRWGLLWVNKRGHVKLVAGHICCLVGNSWGGNRDLIYAWQHEVDMDVERGLLAYMLHRVGDPDALLQEQRAYLRENARQANKINELEQHRRDDSHTIYRLRRELARHSIPDPTQGNDLLSIFP</sequence>
<accession>A0A7M2QM77</accession>